<name>A0A6J3MEV1_9PEZI</name>
<organism evidence="2">
    <name type="scientific">Dissoconium aciculare CBS 342.82</name>
    <dbReference type="NCBI Taxonomy" id="1314786"/>
    <lineage>
        <taxon>Eukaryota</taxon>
        <taxon>Fungi</taxon>
        <taxon>Dikarya</taxon>
        <taxon>Ascomycota</taxon>
        <taxon>Pezizomycotina</taxon>
        <taxon>Dothideomycetes</taxon>
        <taxon>Dothideomycetidae</taxon>
        <taxon>Mycosphaerellales</taxon>
        <taxon>Dissoconiaceae</taxon>
        <taxon>Dissoconium</taxon>
    </lineage>
</organism>
<dbReference type="GeneID" id="54357063"/>
<gene>
    <name evidence="2" type="ORF">K489DRAFT_156506</name>
</gene>
<accession>A0A6J3MEV1</accession>
<reference evidence="2" key="1">
    <citation type="submission" date="2020-01" db="EMBL/GenBank/DDBJ databases">
        <authorList>
            <consortium name="DOE Joint Genome Institute"/>
            <person name="Haridas S."/>
            <person name="Albert R."/>
            <person name="Binder M."/>
            <person name="Bloem J."/>
            <person name="Labutti K."/>
            <person name="Salamov A."/>
            <person name="Andreopoulos B."/>
            <person name="Baker S.E."/>
            <person name="Barry K."/>
            <person name="Bills G."/>
            <person name="Bluhm B.H."/>
            <person name="Cannon C."/>
            <person name="Castanera R."/>
            <person name="Culley D.E."/>
            <person name="Daum C."/>
            <person name="Ezra D."/>
            <person name="Gonzalez J.B."/>
            <person name="Henrissat B."/>
            <person name="Kuo A."/>
            <person name="Liang C."/>
            <person name="Lipzen A."/>
            <person name="Lutzoni F."/>
            <person name="Magnuson J."/>
            <person name="Mondo S."/>
            <person name="Nolan M."/>
            <person name="Ohm R."/>
            <person name="Pangilinan J."/>
            <person name="Park H.-J."/>
            <person name="Ramirez L."/>
            <person name="Alfaro M."/>
            <person name="Sun H."/>
            <person name="Tritt A."/>
            <person name="Yoshinaga Y."/>
            <person name="Zwiers L.-H."/>
            <person name="Turgeon B.G."/>
            <person name="Goodwin S.B."/>
            <person name="Spatafora J.W."/>
            <person name="Crous P.W."/>
            <person name="Grigoriev I.V."/>
        </authorList>
    </citation>
    <scope>NUCLEOTIDE SEQUENCE</scope>
    <source>
        <strain evidence="2">CBS 342.82</strain>
    </source>
</reference>
<evidence type="ECO:0000313" key="1">
    <source>
        <dbReference type="Proteomes" id="UP000504637"/>
    </source>
</evidence>
<reference evidence="2" key="3">
    <citation type="submission" date="2025-08" db="UniProtKB">
        <authorList>
            <consortium name="RefSeq"/>
        </authorList>
    </citation>
    <scope>IDENTIFICATION</scope>
    <source>
        <strain evidence="2">CBS 342.82</strain>
    </source>
</reference>
<keyword evidence="1" id="KW-1185">Reference proteome</keyword>
<dbReference type="Proteomes" id="UP000504637">
    <property type="component" value="Unplaced"/>
</dbReference>
<dbReference type="AlphaFoldDB" id="A0A6J3MEV1"/>
<reference evidence="2" key="2">
    <citation type="submission" date="2020-04" db="EMBL/GenBank/DDBJ databases">
        <authorList>
            <consortium name="NCBI Genome Project"/>
        </authorList>
    </citation>
    <scope>NUCLEOTIDE SEQUENCE</scope>
    <source>
        <strain evidence="2">CBS 342.82</strain>
    </source>
</reference>
<protein>
    <submittedName>
        <fullName evidence="2">Uncharacterized protein</fullName>
    </submittedName>
</protein>
<dbReference type="RefSeq" id="XP_033462428.1">
    <property type="nucleotide sequence ID" value="XM_033599264.1"/>
</dbReference>
<sequence>MMGRLAPTPNVPSRLSLALSLPAALQSVLAPIPLPPGRSSQSFPSFLAAGEGLGGPRERMAVMTMMMAMVVMQGTFLIRCLPRSVWSVWCGWTPARRSSKEFNVVVTH</sequence>
<proteinExistence type="predicted"/>
<evidence type="ECO:0000313" key="2">
    <source>
        <dbReference type="RefSeq" id="XP_033462428.1"/>
    </source>
</evidence>